<evidence type="ECO:0000313" key="2">
    <source>
        <dbReference type="EMBL" id="TWG24316.1"/>
    </source>
</evidence>
<evidence type="ECO:0000256" key="1">
    <source>
        <dbReference type="SAM" id="Phobius"/>
    </source>
</evidence>
<reference evidence="2 3" key="1">
    <citation type="submission" date="2019-06" db="EMBL/GenBank/DDBJ databases">
        <title>Sequencing the genomes of 1000 actinobacteria strains.</title>
        <authorList>
            <person name="Klenk H.-P."/>
        </authorList>
    </citation>
    <scope>NUCLEOTIDE SEQUENCE [LARGE SCALE GENOMIC DNA]</scope>
    <source>
        <strain evidence="2 3">DSM 43866</strain>
    </source>
</reference>
<keyword evidence="1" id="KW-1133">Transmembrane helix</keyword>
<keyword evidence="1" id="KW-0812">Transmembrane</keyword>
<name>A0A561WKC2_ACTTI</name>
<keyword evidence="3" id="KW-1185">Reference proteome</keyword>
<feature type="transmembrane region" description="Helical" evidence="1">
    <location>
        <begin position="39"/>
        <end position="61"/>
    </location>
</feature>
<feature type="transmembrane region" description="Helical" evidence="1">
    <location>
        <begin position="128"/>
        <end position="146"/>
    </location>
</feature>
<sequence length="152" mass="15329">MPVAAIGPLLSATFAARVLTGADVGLERATPRQRPGWRAAHAAGGLALVVLPTAMAGAAGLDPAATLAVVRNGVGLFGLMLLFSTVIGGPGVWMPACGYVAFVLTAAPHDDSAGAAWWAWPAQPGTTGMTWLVAAALLIIGSAVYLRRDSAV</sequence>
<comment type="caution">
    <text evidence="2">The sequence shown here is derived from an EMBL/GenBank/DDBJ whole genome shotgun (WGS) entry which is preliminary data.</text>
</comment>
<dbReference type="AlphaFoldDB" id="A0A561WKC2"/>
<feature type="transmembrane region" description="Helical" evidence="1">
    <location>
        <begin position="73"/>
        <end position="93"/>
    </location>
</feature>
<dbReference type="EMBL" id="VIWY01000002">
    <property type="protein sequence ID" value="TWG24316.1"/>
    <property type="molecule type" value="Genomic_DNA"/>
</dbReference>
<proteinExistence type="predicted"/>
<gene>
    <name evidence="2" type="ORF">FHX34_102869</name>
</gene>
<protein>
    <submittedName>
        <fullName evidence="2">Uncharacterized protein</fullName>
    </submittedName>
</protein>
<dbReference type="Proteomes" id="UP000320239">
    <property type="component" value="Unassembled WGS sequence"/>
</dbReference>
<evidence type="ECO:0000313" key="3">
    <source>
        <dbReference type="Proteomes" id="UP000320239"/>
    </source>
</evidence>
<keyword evidence="1" id="KW-0472">Membrane</keyword>
<organism evidence="2 3">
    <name type="scientific">Actinoplanes teichomyceticus</name>
    <dbReference type="NCBI Taxonomy" id="1867"/>
    <lineage>
        <taxon>Bacteria</taxon>
        <taxon>Bacillati</taxon>
        <taxon>Actinomycetota</taxon>
        <taxon>Actinomycetes</taxon>
        <taxon>Micromonosporales</taxon>
        <taxon>Micromonosporaceae</taxon>
        <taxon>Actinoplanes</taxon>
    </lineage>
</organism>
<accession>A0A561WKC2</accession>